<evidence type="ECO:0000256" key="1">
    <source>
        <dbReference type="SAM" id="MobiDB-lite"/>
    </source>
</evidence>
<evidence type="ECO:0000313" key="3">
    <source>
        <dbReference type="Proteomes" id="UP001648503"/>
    </source>
</evidence>
<feature type="compositionally biased region" description="Low complexity" evidence="1">
    <location>
        <begin position="247"/>
        <end position="258"/>
    </location>
</feature>
<proteinExistence type="predicted"/>
<gene>
    <name evidence="2" type="ORF">BASA50_000940</name>
</gene>
<sequence length="258" mass="28523">MFNADRELRERFERLKASSSSDVLPSDTELVRRLSDLTGKSPDSGATNGNSTSDSVVGGRRVEYDISMDAALQADDKDMLGLLQEASLLEGLDISYVDPGLRVPSVPLPLKPDSTNYLSTDTFIDINKALLTTFAGPHPLKERHHTPQDDESQSLIDQFQREVDLERRYGDPAEVKMRKLEERVKALEDFNLSFVSSVKPQEEATKTPNGDRLVTTPQNDLMLRTVPLAATLSDFAKKSYTDDSSDSDSSCSTSSDET</sequence>
<organism evidence="2 3">
    <name type="scientific">Batrachochytrium salamandrivorans</name>
    <dbReference type="NCBI Taxonomy" id="1357716"/>
    <lineage>
        <taxon>Eukaryota</taxon>
        <taxon>Fungi</taxon>
        <taxon>Fungi incertae sedis</taxon>
        <taxon>Chytridiomycota</taxon>
        <taxon>Chytridiomycota incertae sedis</taxon>
        <taxon>Chytridiomycetes</taxon>
        <taxon>Rhizophydiales</taxon>
        <taxon>Rhizophydiales incertae sedis</taxon>
        <taxon>Batrachochytrium</taxon>
    </lineage>
</organism>
<keyword evidence="3" id="KW-1185">Reference proteome</keyword>
<feature type="compositionally biased region" description="Polar residues" evidence="1">
    <location>
        <begin position="44"/>
        <end position="55"/>
    </location>
</feature>
<reference evidence="2 3" key="1">
    <citation type="submission" date="2021-02" db="EMBL/GenBank/DDBJ databases">
        <title>Variation within the Batrachochytrium salamandrivorans European outbreak.</title>
        <authorList>
            <person name="Kelly M."/>
            <person name="Pasmans F."/>
            <person name="Shea T.P."/>
            <person name="Munoz J.F."/>
            <person name="Carranza S."/>
            <person name="Cuomo C.A."/>
            <person name="Martel A."/>
        </authorList>
    </citation>
    <scope>NUCLEOTIDE SEQUENCE [LARGE SCALE GENOMIC DNA]</scope>
    <source>
        <strain evidence="2 3">AMFP18/2</strain>
    </source>
</reference>
<feature type="region of interest" description="Disordered" evidence="1">
    <location>
        <begin position="237"/>
        <end position="258"/>
    </location>
</feature>
<protein>
    <recommendedName>
        <fullName evidence="4">Fibrous sheath-interacting protein 1</fullName>
    </recommendedName>
</protein>
<accession>A0ABQ8ETA7</accession>
<comment type="caution">
    <text evidence="2">The sequence shown here is derived from an EMBL/GenBank/DDBJ whole genome shotgun (WGS) entry which is preliminary data.</text>
</comment>
<dbReference type="Proteomes" id="UP001648503">
    <property type="component" value="Unassembled WGS sequence"/>
</dbReference>
<feature type="region of interest" description="Disordered" evidence="1">
    <location>
        <begin position="36"/>
        <end position="58"/>
    </location>
</feature>
<dbReference type="EMBL" id="JAFCIX010000577">
    <property type="protein sequence ID" value="KAH6585997.1"/>
    <property type="molecule type" value="Genomic_DNA"/>
</dbReference>
<name>A0ABQ8ETA7_9FUNG</name>
<evidence type="ECO:0000313" key="2">
    <source>
        <dbReference type="EMBL" id="KAH6585997.1"/>
    </source>
</evidence>
<evidence type="ECO:0008006" key="4">
    <source>
        <dbReference type="Google" id="ProtNLM"/>
    </source>
</evidence>